<dbReference type="Pfam" id="PF10418">
    <property type="entry name" value="DHODB_Fe-S_bind"/>
    <property type="match status" value="1"/>
</dbReference>
<dbReference type="GO" id="GO:0016491">
    <property type="term" value="F:oxidoreductase activity"/>
    <property type="evidence" value="ECO:0007669"/>
    <property type="project" value="InterPro"/>
</dbReference>
<dbReference type="GO" id="GO:0046872">
    <property type="term" value="F:metal ion binding"/>
    <property type="evidence" value="ECO:0007669"/>
    <property type="project" value="UniProtKB-KW"/>
</dbReference>
<dbReference type="InterPro" id="IPR050353">
    <property type="entry name" value="PyrK_electron_transfer"/>
</dbReference>
<keyword evidence="1" id="KW-0479">Metal-binding</keyword>
<reference evidence="4" key="1">
    <citation type="submission" date="2010-04" db="EMBL/GenBank/DDBJ databases">
        <title>Complete genome sequence of Nitrosococcus halophilus Nc4, a salt-adapted, aerobic obligate ammonia-oxidizing sulfur purple bacterium.</title>
        <authorList>
            <consortium name="US DOE Joint Genome Institute"/>
            <person name="Campbell M.A."/>
            <person name="Malfatti S.A."/>
            <person name="Chain P.S.G."/>
            <person name="Heidelberg J.F."/>
            <person name="Ward B.B."/>
            <person name="Klotz M.G."/>
        </authorList>
    </citation>
    <scope>NUCLEOTIDE SEQUENCE [LARGE SCALE GENOMIC DNA]</scope>
    <source>
        <strain evidence="4">Nc4</strain>
    </source>
</reference>
<evidence type="ECO:0000256" key="1">
    <source>
        <dbReference type="PIRSR" id="PIRSR006816-2"/>
    </source>
</evidence>
<evidence type="ECO:0000313" key="4">
    <source>
        <dbReference type="Proteomes" id="UP000001844"/>
    </source>
</evidence>
<dbReference type="PANTHER" id="PTHR43513">
    <property type="entry name" value="DIHYDROOROTATE DEHYDROGENASE B (NAD(+)), ELECTRON TRANSFER SUBUNIT"/>
    <property type="match status" value="1"/>
</dbReference>
<dbReference type="OrthoDB" id="9796486at2"/>
<keyword evidence="1" id="KW-0001">2Fe-2S</keyword>
<accession>D5C1P7</accession>
<dbReference type="Proteomes" id="UP000001844">
    <property type="component" value="Chromosome"/>
</dbReference>
<protein>
    <submittedName>
        <fullName evidence="3">Oxidoreductase FAD/NAD(P)-binding domain protein</fullName>
    </submittedName>
</protein>
<keyword evidence="4" id="KW-1185">Reference proteome</keyword>
<dbReference type="SUPFAM" id="SSF63380">
    <property type="entry name" value="Riboflavin synthase domain-like"/>
    <property type="match status" value="1"/>
</dbReference>
<feature type="binding site" evidence="1">
    <location>
        <position position="248"/>
    </location>
    <ligand>
        <name>[2Fe-2S] cluster</name>
        <dbReference type="ChEBI" id="CHEBI:190135"/>
    </ligand>
</feature>
<keyword evidence="1" id="KW-0411">Iron-sulfur</keyword>
<dbReference type="Pfam" id="PF00175">
    <property type="entry name" value="NAD_binding_1"/>
    <property type="match status" value="1"/>
</dbReference>
<dbReference type="InterPro" id="IPR001433">
    <property type="entry name" value="OxRdtase_FAD/NAD-bd"/>
</dbReference>
<feature type="binding site" evidence="1">
    <location>
        <position position="264"/>
    </location>
    <ligand>
        <name>[2Fe-2S] cluster</name>
        <dbReference type="ChEBI" id="CHEBI:190135"/>
    </ligand>
</feature>
<dbReference type="SUPFAM" id="SSF52343">
    <property type="entry name" value="Ferredoxin reductase-like, C-terminal NADP-linked domain"/>
    <property type="match status" value="1"/>
</dbReference>
<dbReference type="PIRSF" id="PIRSF006816">
    <property type="entry name" value="Cyc3_hyd_g"/>
    <property type="match status" value="1"/>
</dbReference>
<dbReference type="InterPro" id="IPR039261">
    <property type="entry name" value="FNR_nucleotide-bd"/>
</dbReference>
<dbReference type="GO" id="GO:0006221">
    <property type="term" value="P:pyrimidine nucleotide biosynthetic process"/>
    <property type="evidence" value="ECO:0007669"/>
    <property type="project" value="InterPro"/>
</dbReference>
<dbReference type="eggNOG" id="COG0543">
    <property type="taxonomic scope" value="Bacteria"/>
</dbReference>
<proteinExistence type="predicted"/>
<dbReference type="RefSeq" id="WP_013032569.1">
    <property type="nucleotide sequence ID" value="NC_013960.1"/>
</dbReference>
<dbReference type="Gene3D" id="2.40.30.10">
    <property type="entry name" value="Translation factors"/>
    <property type="match status" value="1"/>
</dbReference>
<evidence type="ECO:0000259" key="2">
    <source>
        <dbReference type="PROSITE" id="PS51384"/>
    </source>
</evidence>
<keyword evidence="1" id="KW-0408">Iron</keyword>
<dbReference type="InterPro" id="IPR019480">
    <property type="entry name" value="Dihydroorotate_DH_Fe-S-bd"/>
</dbReference>
<dbReference type="Gene3D" id="3.40.50.80">
    <property type="entry name" value="Nucleotide-binding domain of ferredoxin-NADP reductase (FNR) module"/>
    <property type="match status" value="1"/>
</dbReference>
<dbReference type="STRING" id="472759.Nhal_1539"/>
<dbReference type="KEGG" id="nhl:Nhal_1539"/>
<name>D5C1P7_NITHN</name>
<sequence>MTKIPSSNPYLPLVAEVVERIEEAPGIFTLRLWLRDPETRTAYQFQPGQFNMLYLFGIGEVAISIVSDPKDPEIIDHTIRAVGRVTKGLVRLGRGDTLGLRGPFGQGWPMEKAKNKGLLMVTGGVGCAPATSAIQYAIQRRADYGPLAIAHGVRRPSELIYTERFRSWESAPQTQVLLAASHAEPGWGWRGEVGLVTEVLDDVHPEVFKGIAMMCGPEVMLQAVAEELMERGILIENIYVSMERNMQCALGHCGNCQFGKEFLCKDGPVFPYPRVRPLLTVKGY</sequence>
<dbReference type="InterPro" id="IPR017938">
    <property type="entry name" value="Riboflavin_synthase-like_b-brl"/>
</dbReference>
<feature type="binding site" evidence="1">
    <location>
        <position position="256"/>
    </location>
    <ligand>
        <name>[2Fe-2S] cluster</name>
        <dbReference type="ChEBI" id="CHEBI:190135"/>
    </ligand>
</feature>
<dbReference type="HOGENOM" id="CLU_003827_1_1_6"/>
<comment type="cofactor">
    <cofactor evidence="1">
        <name>[2Fe-2S] cluster</name>
        <dbReference type="ChEBI" id="CHEBI:190135"/>
    </cofactor>
    <text evidence="1">Binds 1 [2Fe-2S] cluster per subunit.</text>
</comment>
<dbReference type="AlphaFoldDB" id="D5C1P7"/>
<dbReference type="GO" id="GO:0050660">
    <property type="term" value="F:flavin adenine dinucleotide binding"/>
    <property type="evidence" value="ECO:0007669"/>
    <property type="project" value="InterPro"/>
</dbReference>
<dbReference type="GO" id="GO:0051537">
    <property type="term" value="F:2 iron, 2 sulfur cluster binding"/>
    <property type="evidence" value="ECO:0007669"/>
    <property type="project" value="UniProtKB-KW"/>
</dbReference>
<gene>
    <name evidence="3" type="ordered locus">Nhal_1539</name>
</gene>
<organism evidence="3 4">
    <name type="scientific">Nitrosococcus halophilus (strain Nc4)</name>
    <dbReference type="NCBI Taxonomy" id="472759"/>
    <lineage>
        <taxon>Bacteria</taxon>
        <taxon>Pseudomonadati</taxon>
        <taxon>Pseudomonadota</taxon>
        <taxon>Gammaproteobacteria</taxon>
        <taxon>Chromatiales</taxon>
        <taxon>Chromatiaceae</taxon>
        <taxon>Nitrosococcus</taxon>
    </lineage>
</organism>
<dbReference type="EMBL" id="CP001798">
    <property type="protein sequence ID" value="ADE14680.1"/>
    <property type="molecule type" value="Genomic_DNA"/>
</dbReference>
<evidence type="ECO:0000313" key="3">
    <source>
        <dbReference type="EMBL" id="ADE14680.1"/>
    </source>
</evidence>
<dbReference type="InterPro" id="IPR012165">
    <property type="entry name" value="Cyt_c3_hydrogenase_gsu"/>
</dbReference>
<feature type="domain" description="FAD-binding FR-type" evidence="2">
    <location>
        <begin position="10"/>
        <end position="110"/>
    </location>
</feature>
<dbReference type="InterPro" id="IPR017927">
    <property type="entry name" value="FAD-bd_FR_type"/>
</dbReference>
<feature type="binding site" evidence="1">
    <location>
        <position position="253"/>
    </location>
    <ligand>
        <name>[2Fe-2S] cluster</name>
        <dbReference type="ChEBI" id="CHEBI:190135"/>
    </ligand>
</feature>
<dbReference type="PROSITE" id="PS51384">
    <property type="entry name" value="FAD_FR"/>
    <property type="match status" value="1"/>
</dbReference>
<dbReference type="CDD" id="cd06221">
    <property type="entry name" value="sulfite_reductase_like"/>
    <property type="match status" value="1"/>
</dbReference>